<organism evidence="1">
    <name type="scientific">mine drainage metagenome</name>
    <dbReference type="NCBI Taxonomy" id="410659"/>
    <lineage>
        <taxon>unclassified sequences</taxon>
        <taxon>metagenomes</taxon>
        <taxon>ecological metagenomes</taxon>
    </lineage>
</organism>
<dbReference type="PROSITE" id="PS51257">
    <property type="entry name" value="PROKAR_LIPOPROTEIN"/>
    <property type="match status" value="1"/>
</dbReference>
<reference evidence="1" key="1">
    <citation type="submission" date="2016-10" db="EMBL/GenBank/DDBJ databases">
        <title>Sequence of Gallionella enrichment culture.</title>
        <authorList>
            <person name="Poehlein A."/>
            <person name="Muehling M."/>
            <person name="Daniel R."/>
        </authorList>
    </citation>
    <scope>NUCLEOTIDE SEQUENCE</scope>
</reference>
<gene>
    <name evidence="1" type="ORF">GALL_143470</name>
</gene>
<dbReference type="AlphaFoldDB" id="A0A1J5SHH3"/>
<proteinExistence type="predicted"/>
<protein>
    <recommendedName>
        <fullName evidence="2">Lipoprotein</fullName>
    </recommendedName>
</protein>
<comment type="caution">
    <text evidence="1">The sequence shown here is derived from an EMBL/GenBank/DDBJ whole genome shotgun (WGS) entry which is preliminary data.</text>
</comment>
<evidence type="ECO:0008006" key="2">
    <source>
        <dbReference type="Google" id="ProtNLM"/>
    </source>
</evidence>
<dbReference type="EMBL" id="MLJW01000065">
    <property type="protein sequence ID" value="OIR03488.1"/>
    <property type="molecule type" value="Genomic_DNA"/>
</dbReference>
<name>A0A1J5SHH3_9ZZZZ</name>
<evidence type="ECO:0000313" key="1">
    <source>
        <dbReference type="EMBL" id="OIR03488.1"/>
    </source>
</evidence>
<sequence length="70" mass="7867">MRLFLMAAMALALAGCGERDKAMVYKQGVYQGKTDSAPWNNALYKGDKAKWESDIRARNQQQDESRRIGG</sequence>
<accession>A0A1J5SHH3</accession>